<proteinExistence type="predicted"/>
<dbReference type="InterPro" id="IPR029058">
    <property type="entry name" value="AB_hydrolase_fold"/>
</dbReference>
<sequence>MKFRFSLLALVIYTIAWTQNTEIKEYKDIYKNTIVNYIVCSVKGEENVKKPIFFFCQGSLARPLEYVTKKGTFPTFLPFDLDIIVKKYHLVVVSKPGIPIKENLKNLQEDLSYPKEGLPPAEYISNNNLEYYYQRNNALLKKLLKQTWADPKEVVAAGHSEGSYVALEMASHNNKITHLIYSGGNPLGRMMSIINENRQSAEEKENWTGESLDFWKKIVANKDKKETDKENTSFYHYTLSQNFTPTLLKIKIPVLVTYGTKDQNGIFNDYLQVLAIQNHKANYSFTSYFDCDHNFFPVKNGVADHEVDNWTVVANDWMKWLEKK</sequence>
<organism evidence="1 2">
    <name type="scientific">Chryseobacterium indologenes</name>
    <name type="common">Flavobacterium indologenes</name>
    <dbReference type="NCBI Taxonomy" id="253"/>
    <lineage>
        <taxon>Bacteria</taxon>
        <taxon>Pseudomonadati</taxon>
        <taxon>Bacteroidota</taxon>
        <taxon>Flavobacteriia</taxon>
        <taxon>Flavobacteriales</taxon>
        <taxon>Weeksellaceae</taxon>
        <taxon>Chryseobacterium group</taxon>
        <taxon>Chryseobacterium</taxon>
    </lineage>
</organism>
<reference evidence="1 2" key="1">
    <citation type="submission" date="2018-11" db="EMBL/GenBank/DDBJ databases">
        <title>Proposal to divide the Flavobacteriaceae and reorganize its genera based on Amino Acid Identity values calculated from whole genome sequences.</title>
        <authorList>
            <person name="Nicholson A.C."/>
            <person name="Gulvik C.A."/>
            <person name="Whitney A.M."/>
            <person name="Humrighouse B.W."/>
            <person name="Bell M."/>
            <person name="Holmes B."/>
            <person name="Steigerwalt A.G."/>
            <person name="Villarma A."/>
            <person name="Sheth M."/>
            <person name="Batra D."/>
            <person name="Pryor J."/>
            <person name="Bernardet J.-F."/>
            <person name="Hugo C."/>
            <person name="Kampfer P."/>
            <person name="Newman J."/>
            <person name="McQuiston J.R."/>
        </authorList>
    </citation>
    <scope>NUCLEOTIDE SEQUENCE [LARGE SCALE GENOMIC DNA]</scope>
    <source>
        <strain evidence="1 2">H5559</strain>
    </source>
</reference>
<dbReference type="GO" id="GO:0016787">
    <property type="term" value="F:hydrolase activity"/>
    <property type="evidence" value="ECO:0007669"/>
    <property type="project" value="UniProtKB-KW"/>
</dbReference>
<dbReference type="EMBL" id="CP033930">
    <property type="protein sequence ID" value="AZB19202.1"/>
    <property type="molecule type" value="Genomic_DNA"/>
</dbReference>
<dbReference type="RefSeq" id="WP_123861819.1">
    <property type="nucleotide sequence ID" value="NZ_CP033828.1"/>
</dbReference>
<gene>
    <name evidence="1" type="ORF">EG352_16185</name>
</gene>
<name>A0AAD0YXP9_CHRID</name>
<dbReference type="SUPFAM" id="SSF53474">
    <property type="entry name" value="alpha/beta-Hydrolases"/>
    <property type="match status" value="1"/>
</dbReference>
<dbReference type="Gene3D" id="3.40.50.1820">
    <property type="entry name" value="alpha/beta hydrolase"/>
    <property type="match status" value="1"/>
</dbReference>
<accession>A0AAD0YXP9</accession>
<evidence type="ECO:0000313" key="1">
    <source>
        <dbReference type="EMBL" id="AZB19202.1"/>
    </source>
</evidence>
<evidence type="ECO:0000313" key="2">
    <source>
        <dbReference type="Proteomes" id="UP000269015"/>
    </source>
</evidence>
<keyword evidence="1" id="KW-0378">Hydrolase</keyword>
<dbReference type="Proteomes" id="UP000269015">
    <property type="component" value="Chromosome"/>
</dbReference>
<protein>
    <submittedName>
        <fullName evidence="1">Alpha/beta hydrolase</fullName>
    </submittedName>
</protein>
<dbReference type="AlphaFoldDB" id="A0AAD0YXP9"/>